<accession>A0A401XIL5</accession>
<feature type="compositionally biased region" description="Gly residues" evidence="1">
    <location>
        <begin position="376"/>
        <end position="392"/>
    </location>
</feature>
<organism evidence="2 3">
    <name type="scientific">Thermaurantimonas aggregans</name>
    <dbReference type="NCBI Taxonomy" id="2173829"/>
    <lineage>
        <taxon>Bacteria</taxon>
        <taxon>Pseudomonadati</taxon>
        <taxon>Bacteroidota</taxon>
        <taxon>Flavobacteriia</taxon>
        <taxon>Flavobacteriales</taxon>
        <taxon>Schleiferiaceae</taxon>
        <taxon>Thermaurantimonas</taxon>
    </lineage>
</organism>
<evidence type="ECO:0000313" key="3">
    <source>
        <dbReference type="Proteomes" id="UP000286715"/>
    </source>
</evidence>
<evidence type="ECO:0008006" key="4">
    <source>
        <dbReference type="Google" id="ProtNLM"/>
    </source>
</evidence>
<protein>
    <recommendedName>
        <fullName evidence="4">Lipoprotein</fullName>
    </recommendedName>
</protein>
<sequence>MKRILILGAIVGLIVSSCNTSNRIVSNFYEDGIYYNPAIGNIPSGSLAQSENNSESTATAVDDYFDPNYKSQGQTIVNNNFYGGFNPMWGMGFNPMWMRPGLSFGLGWGMGWSRWGMGWGPSWAYNPWYWDPWMMNRMWMWDPWMYNTMMWDPFWGHPMAWSNPWMNPWFPGFGWGWNPGWIIVQPPRVVTPIQGVRTGSYAGAGGGVGRKSTISEAPADRVSQLRSGKDNTAIESYTSNNRLSTNNLNQENLPVSRLRASDLSRTREVTSATISRGNYAERINTNTLQAERIQRGIQTDRPATRGSQLPQRIEYRSNEGVAPAVRQFNRGQMENIPARPIQRQNTYESTPIQRQYFSTPNSGARQFNSTPSYNGNSGGAVRGGGSAGGRLR</sequence>
<gene>
    <name evidence="2" type="ORF">JCM31826_03440</name>
</gene>
<dbReference type="OrthoDB" id="10006101at2"/>
<proteinExistence type="predicted"/>
<feature type="region of interest" description="Disordered" evidence="1">
    <location>
        <begin position="356"/>
        <end position="392"/>
    </location>
</feature>
<dbReference type="Proteomes" id="UP000286715">
    <property type="component" value="Unassembled WGS sequence"/>
</dbReference>
<feature type="compositionally biased region" description="Polar residues" evidence="1">
    <location>
        <begin position="356"/>
        <end position="373"/>
    </location>
</feature>
<dbReference type="EMBL" id="BHZE01000002">
    <property type="protein sequence ID" value="GCD76862.1"/>
    <property type="molecule type" value="Genomic_DNA"/>
</dbReference>
<reference evidence="2 3" key="1">
    <citation type="submission" date="2018-11" db="EMBL/GenBank/DDBJ databases">
        <title>Schleiferia aggregans sp. nov., a moderately thermophilic heterotrophic bacterium isolated from microbial mats at a terrestrial hot spring.</title>
        <authorList>
            <person name="Iino T."/>
            <person name="Ohkuma M."/>
            <person name="Haruta S."/>
        </authorList>
    </citation>
    <scope>NUCLEOTIDE SEQUENCE [LARGE SCALE GENOMIC DNA]</scope>
    <source>
        <strain evidence="2 3">LA</strain>
    </source>
</reference>
<comment type="caution">
    <text evidence="2">The sequence shown here is derived from an EMBL/GenBank/DDBJ whole genome shotgun (WGS) entry which is preliminary data.</text>
</comment>
<evidence type="ECO:0000313" key="2">
    <source>
        <dbReference type="EMBL" id="GCD76862.1"/>
    </source>
</evidence>
<dbReference type="AlphaFoldDB" id="A0A401XIL5"/>
<dbReference type="PROSITE" id="PS51257">
    <property type="entry name" value="PROKAR_LIPOPROTEIN"/>
    <property type="match status" value="1"/>
</dbReference>
<evidence type="ECO:0000256" key="1">
    <source>
        <dbReference type="SAM" id="MobiDB-lite"/>
    </source>
</evidence>
<name>A0A401XIL5_9FLAO</name>
<keyword evidence="3" id="KW-1185">Reference proteome</keyword>
<feature type="region of interest" description="Disordered" evidence="1">
    <location>
        <begin position="202"/>
        <end position="232"/>
    </location>
</feature>
<dbReference type="RefSeq" id="WP_124396928.1">
    <property type="nucleotide sequence ID" value="NZ_BHZE01000002.1"/>
</dbReference>